<accession>A0ABX2CFX5</accession>
<gene>
    <name evidence="1" type="ORF">HL667_19090</name>
</gene>
<dbReference type="Proteomes" id="UP000886476">
    <property type="component" value="Unassembled WGS sequence"/>
</dbReference>
<keyword evidence="2" id="KW-1185">Reference proteome</keyword>
<proteinExistence type="predicted"/>
<evidence type="ECO:0000313" key="1">
    <source>
        <dbReference type="EMBL" id="NPU67118.1"/>
    </source>
</evidence>
<organism evidence="1 2">
    <name type="scientific">Bradyrhizobium aeschynomenes</name>
    <dbReference type="NCBI Taxonomy" id="2734909"/>
    <lineage>
        <taxon>Bacteria</taxon>
        <taxon>Pseudomonadati</taxon>
        <taxon>Pseudomonadota</taxon>
        <taxon>Alphaproteobacteria</taxon>
        <taxon>Hyphomicrobiales</taxon>
        <taxon>Nitrobacteraceae</taxon>
        <taxon>Bradyrhizobium</taxon>
    </lineage>
</organism>
<protein>
    <recommendedName>
        <fullName evidence="3">Transposase</fullName>
    </recommendedName>
</protein>
<dbReference type="EMBL" id="JABFDN010000006">
    <property type="protein sequence ID" value="NPU67118.1"/>
    <property type="molecule type" value="Genomic_DNA"/>
</dbReference>
<reference evidence="1" key="1">
    <citation type="submission" date="2020-05" db="EMBL/GenBank/DDBJ databases">
        <title>Nod-independent and nitrogen-fixing Bradyrhizobium aeschynomene sp. nov. isolated from nodules of Aeschynomene indica.</title>
        <authorList>
            <person name="Zhang Z."/>
        </authorList>
    </citation>
    <scope>NUCLEOTIDE SEQUENCE</scope>
    <source>
        <strain evidence="1">83012</strain>
    </source>
</reference>
<comment type="caution">
    <text evidence="1">The sequence shown here is derived from an EMBL/GenBank/DDBJ whole genome shotgun (WGS) entry which is preliminary data.</text>
</comment>
<dbReference type="RefSeq" id="WP_172112225.1">
    <property type="nucleotide sequence ID" value="NZ_JABFDM010000003.1"/>
</dbReference>
<evidence type="ECO:0000313" key="2">
    <source>
        <dbReference type="Proteomes" id="UP000886476"/>
    </source>
</evidence>
<evidence type="ECO:0008006" key="3">
    <source>
        <dbReference type="Google" id="ProtNLM"/>
    </source>
</evidence>
<name>A0ABX2CFX5_9BRAD</name>
<sequence length="51" mass="5811">MPNDQAKGRLYARTERRDHLAKAARDLQSADAAARYDILAETITRAYRAFT</sequence>